<name>A0A917MQ33_9MICC</name>
<feature type="region of interest" description="Disordered" evidence="1">
    <location>
        <begin position="22"/>
        <end position="50"/>
    </location>
</feature>
<comment type="caution">
    <text evidence="2">The sequence shown here is derived from an EMBL/GenBank/DDBJ whole genome shotgun (WGS) entry which is preliminary data.</text>
</comment>
<protein>
    <submittedName>
        <fullName evidence="2">Uncharacterized protein</fullName>
    </submittedName>
</protein>
<dbReference type="EMBL" id="BMDC01000001">
    <property type="protein sequence ID" value="GGH57139.1"/>
    <property type="molecule type" value="Genomic_DNA"/>
</dbReference>
<organism evidence="2 3">
    <name type="scientific">Rothia aerolata</name>
    <dbReference type="NCBI Taxonomy" id="1812262"/>
    <lineage>
        <taxon>Bacteria</taxon>
        <taxon>Bacillati</taxon>
        <taxon>Actinomycetota</taxon>
        <taxon>Actinomycetes</taxon>
        <taxon>Micrococcales</taxon>
        <taxon>Micrococcaceae</taxon>
        <taxon>Rothia</taxon>
    </lineage>
</organism>
<evidence type="ECO:0000313" key="3">
    <source>
        <dbReference type="Proteomes" id="UP000600171"/>
    </source>
</evidence>
<dbReference type="AlphaFoldDB" id="A0A917MQ33"/>
<reference evidence="2 3" key="1">
    <citation type="journal article" date="2014" name="Int. J. Syst. Evol. Microbiol.">
        <title>Complete genome sequence of Corynebacterium casei LMG S-19264T (=DSM 44701T), isolated from a smear-ripened cheese.</title>
        <authorList>
            <consortium name="US DOE Joint Genome Institute (JGI-PGF)"/>
            <person name="Walter F."/>
            <person name="Albersmeier A."/>
            <person name="Kalinowski J."/>
            <person name="Ruckert C."/>
        </authorList>
    </citation>
    <scope>NUCLEOTIDE SEQUENCE [LARGE SCALE GENOMIC DNA]</scope>
    <source>
        <strain evidence="2 3">CCM 8669</strain>
    </source>
</reference>
<gene>
    <name evidence="2" type="ORF">GCM10007359_01970</name>
</gene>
<proteinExistence type="predicted"/>
<evidence type="ECO:0000313" key="2">
    <source>
        <dbReference type="EMBL" id="GGH57139.1"/>
    </source>
</evidence>
<keyword evidence="3" id="KW-1185">Reference proteome</keyword>
<dbReference type="Proteomes" id="UP000600171">
    <property type="component" value="Unassembled WGS sequence"/>
</dbReference>
<accession>A0A917MQ33</accession>
<sequence>MAIILDRSVIIHAQVYTFERGRSLDEPPFPAPKLERKSALAYPQQQSAHR</sequence>
<evidence type="ECO:0000256" key="1">
    <source>
        <dbReference type="SAM" id="MobiDB-lite"/>
    </source>
</evidence>